<sequence>MVEVLGKIGAVARRVDKRSASTIDAEGGCDLTVLSTLRTRLENAEEDTSVRQAAAEALGEIGTEPVLDALRTALRDPVEAVRRAALGGLAQGEDETDHRLLSQDLDRLAPWLDPARPIDAARMEEATRRLDKTPEEIRRRYEALAARFGLTLAA</sequence>
<protein>
    <submittedName>
        <fullName evidence="2">HEAT repeat-containing protein</fullName>
    </submittedName>
</protein>
<reference evidence="2" key="1">
    <citation type="submission" date="2019-02" db="EMBL/GenBank/DDBJ databases">
        <authorList>
            <person name="Gruber-Vodicka R. H."/>
            <person name="Seah K. B. B."/>
        </authorList>
    </citation>
    <scope>NUCLEOTIDE SEQUENCE</scope>
    <source>
        <strain evidence="2">BECK_S313</strain>
    </source>
</reference>
<dbReference type="InterPro" id="IPR056507">
    <property type="entry name" value="wHTH-HSP90_Na-assoc"/>
</dbReference>
<dbReference type="Pfam" id="PF13646">
    <property type="entry name" value="HEAT_2"/>
    <property type="match status" value="1"/>
</dbReference>
<accession>A0A450W021</accession>
<dbReference type="SUPFAM" id="SSF48371">
    <property type="entry name" value="ARM repeat"/>
    <property type="match status" value="1"/>
</dbReference>
<dbReference type="EMBL" id="CAADFK010000014">
    <property type="protein sequence ID" value="VFK10286.1"/>
    <property type="molecule type" value="Genomic_DNA"/>
</dbReference>
<dbReference type="InterPro" id="IPR016024">
    <property type="entry name" value="ARM-type_fold"/>
</dbReference>
<dbReference type="Gene3D" id="1.25.10.10">
    <property type="entry name" value="Leucine-rich Repeat Variant"/>
    <property type="match status" value="1"/>
</dbReference>
<evidence type="ECO:0000313" key="2">
    <source>
        <dbReference type="EMBL" id="VFK10286.1"/>
    </source>
</evidence>
<dbReference type="SMART" id="SM00567">
    <property type="entry name" value="EZ_HEAT"/>
    <property type="match status" value="1"/>
</dbReference>
<feature type="domain" description="wHTH-Hsp90 Na associated" evidence="1">
    <location>
        <begin position="94"/>
        <end position="144"/>
    </location>
</feature>
<dbReference type="InterPro" id="IPR011989">
    <property type="entry name" value="ARM-like"/>
</dbReference>
<dbReference type="InterPro" id="IPR004155">
    <property type="entry name" value="PBS_lyase_HEAT"/>
</dbReference>
<dbReference type="Pfam" id="PF24410">
    <property type="entry name" value="wHTH-HSP90_Na-assoc"/>
    <property type="match status" value="1"/>
</dbReference>
<dbReference type="AlphaFoldDB" id="A0A450W021"/>
<gene>
    <name evidence="2" type="ORF">BECKLPF1236B_GA0070989_101411</name>
</gene>
<evidence type="ECO:0000259" key="1">
    <source>
        <dbReference type="Pfam" id="PF24410"/>
    </source>
</evidence>
<organism evidence="2">
    <name type="scientific">Candidatus Kentrum sp. LPFa</name>
    <dbReference type="NCBI Taxonomy" id="2126335"/>
    <lineage>
        <taxon>Bacteria</taxon>
        <taxon>Pseudomonadati</taxon>
        <taxon>Pseudomonadota</taxon>
        <taxon>Gammaproteobacteria</taxon>
        <taxon>Candidatus Kentrum</taxon>
    </lineage>
</organism>
<proteinExistence type="predicted"/>
<name>A0A450W021_9GAMM</name>